<gene>
    <name evidence="1" type="ORF">NDU88_003456</name>
</gene>
<name>A0AAV7KYI3_PLEWA</name>
<reference evidence="1" key="1">
    <citation type="journal article" date="2022" name="bioRxiv">
        <title>Sequencing and chromosome-scale assembly of the giantPleurodeles waltlgenome.</title>
        <authorList>
            <person name="Brown T."/>
            <person name="Elewa A."/>
            <person name="Iarovenko S."/>
            <person name="Subramanian E."/>
            <person name="Araus A.J."/>
            <person name="Petzold A."/>
            <person name="Susuki M."/>
            <person name="Suzuki K.-i.T."/>
            <person name="Hayashi T."/>
            <person name="Toyoda A."/>
            <person name="Oliveira C."/>
            <person name="Osipova E."/>
            <person name="Leigh N.D."/>
            <person name="Simon A."/>
            <person name="Yun M.H."/>
        </authorList>
    </citation>
    <scope>NUCLEOTIDE SEQUENCE</scope>
    <source>
        <strain evidence="1">20211129_DDA</strain>
        <tissue evidence="1">Liver</tissue>
    </source>
</reference>
<dbReference type="AlphaFoldDB" id="A0AAV7KYI3"/>
<dbReference type="Proteomes" id="UP001066276">
    <property type="component" value="Chromosome 12"/>
</dbReference>
<dbReference type="EMBL" id="JANPWB010000016">
    <property type="protein sequence ID" value="KAJ1083297.1"/>
    <property type="molecule type" value="Genomic_DNA"/>
</dbReference>
<sequence>MQPSRVLAIGAHRVSNAVQKQARSPFSVLMKTSRDCPGRVFTSWFSHAMQPQRVLAIGVLGAANTVYGYNYRIIRDCILMAADETYQHAAGTAVKEWGMIEAPPSESLLWEAQ</sequence>
<evidence type="ECO:0000313" key="1">
    <source>
        <dbReference type="EMBL" id="KAJ1083297.1"/>
    </source>
</evidence>
<organism evidence="1 2">
    <name type="scientific">Pleurodeles waltl</name>
    <name type="common">Iberian ribbed newt</name>
    <dbReference type="NCBI Taxonomy" id="8319"/>
    <lineage>
        <taxon>Eukaryota</taxon>
        <taxon>Metazoa</taxon>
        <taxon>Chordata</taxon>
        <taxon>Craniata</taxon>
        <taxon>Vertebrata</taxon>
        <taxon>Euteleostomi</taxon>
        <taxon>Amphibia</taxon>
        <taxon>Batrachia</taxon>
        <taxon>Caudata</taxon>
        <taxon>Salamandroidea</taxon>
        <taxon>Salamandridae</taxon>
        <taxon>Pleurodelinae</taxon>
        <taxon>Pleurodeles</taxon>
    </lineage>
</organism>
<evidence type="ECO:0000313" key="2">
    <source>
        <dbReference type="Proteomes" id="UP001066276"/>
    </source>
</evidence>
<comment type="caution">
    <text evidence="1">The sequence shown here is derived from an EMBL/GenBank/DDBJ whole genome shotgun (WGS) entry which is preliminary data.</text>
</comment>
<accession>A0AAV7KYI3</accession>
<proteinExistence type="predicted"/>
<protein>
    <submittedName>
        <fullName evidence="1">Uncharacterized protein</fullName>
    </submittedName>
</protein>
<keyword evidence="2" id="KW-1185">Reference proteome</keyword>